<feature type="region of interest" description="Disordered" evidence="1">
    <location>
        <begin position="66"/>
        <end position="99"/>
    </location>
</feature>
<dbReference type="RefSeq" id="WP_015898883.1">
    <property type="nucleotide sequence ID" value="NC_012440.1"/>
</dbReference>
<evidence type="ECO:0000313" key="2">
    <source>
        <dbReference type="EMBL" id="ACO04779.1"/>
    </source>
</evidence>
<sequence>MKAKEIAEKLLIKKAKIKQGDKEREIVLKNRMHIFEGMKAAFNIKDDDEMSEEKFKEMMDAFLNSKSHEIPDLSKKSPEKEGEDIATGALVTKKKGGSK</sequence>
<gene>
    <name evidence="2" type="ordered locus">PERMA_1818</name>
</gene>
<name>C0QSD5_PERMH</name>
<dbReference type="KEGG" id="pmx:PERMA_1818"/>
<proteinExistence type="predicted"/>
<accession>C0QSD5</accession>
<protein>
    <submittedName>
        <fullName evidence="2">Uncharacterized protein</fullName>
    </submittedName>
</protein>
<keyword evidence="3" id="KW-1185">Reference proteome</keyword>
<organism evidence="2 3">
    <name type="scientific">Persephonella marina (strain DSM 14350 / EX-H1)</name>
    <dbReference type="NCBI Taxonomy" id="123214"/>
    <lineage>
        <taxon>Bacteria</taxon>
        <taxon>Pseudomonadati</taxon>
        <taxon>Aquificota</taxon>
        <taxon>Aquificia</taxon>
        <taxon>Aquificales</taxon>
        <taxon>Hydrogenothermaceae</taxon>
        <taxon>Persephonella</taxon>
    </lineage>
</organism>
<dbReference type="STRING" id="123214.PERMA_1818"/>
<dbReference type="EMBL" id="CP001230">
    <property type="protein sequence ID" value="ACO04779.1"/>
    <property type="molecule type" value="Genomic_DNA"/>
</dbReference>
<evidence type="ECO:0000313" key="3">
    <source>
        <dbReference type="Proteomes" id="UP000001366"/>
    </source>
</evidence>
<dbReference type="Proteomes" id="UP000001366">
    <property type="component" value="Chromosome"/>
</dbReference>
<dbReference type="PaxDb" id="123214-PERMA_1818"/>
<dbReference type="OrthoDB" id="9858530at2"/>
<feature type="compositionally biased region" description="Basic and acidic residues" evidence="1">
    <location>
        <begin position="66"/>
        <end position="80"/>
    </location>
</feature>
<reference evidence="2 3" key="1">
    <citation type="journal article" date="2009" name="J. Bacteriol.">
        <title>Complete and draft genome sequences of six members of the Aquificales.</title>
        <authorList>
            <person name="Reysenbach A.L."/>
            <person name="Hamamura N."/>
            <person name="Podar M."/>
            <person name="Griffiths E."/>
            <person name="Ferreira S."/>
            <person name="Hochstein R."/>
            <person name="Heidelberg J."/>
            <person name="Johnson J."/>
            <person name="Mead D."/>
            <person name="Pohorille A."/>
            <person name="Sarmiento M."/>
            <person name="Schweighofer K."/>
            <person name="Seshadri R."/>
            <person name="Voytek M.A."/>
        </authorList>
    </citation>
    <scope>NUCLEOTIDE SEQUENCE [LARGE SCALE GENOMIC DNA]</scope>
    <source>
        <strain evidence="3">DSM 14350 / EX-H1</strain>
    </source>
</reference>
<dbReference type="HOGENOM" id="CLU_2317730_0_0_0"/>
<evidence type="ECO:0000256" key="1">
    <source>
        <dbReference type="SAM" id="MobiDB-lite"/>
    </source>
</evidence>
<dbReference type="AlphaFoldDB" id="C0QSD5"/>